<reference evidence="2" key="1">
    <citation type="submission" date="2021-02" db="EMBL/GenBank/DDBJ databases">
        <title>Psilocybe cubensis genome.</title>
        <authorList>
            <person name="Mckernan K.J."/>
            <person name="Crawford S."/>
            <person name="Trippe A."/>
            <person name="Kane L.T."/>
            <person name="Mclaughlin S."/>
        </authorList>
    </citation>
    <scope>NUCLEOTIDE SEQUENCE [LARGE SCALE GENOMIC DNA]</scope>
    <source>
        <strain evidence="2">MGC-MH-2018</strain>
    </source>
</reference>
<organism evidence="2">
    <name type="scientific">Psilocybe cubensis</name>
    <name type="common">Psychedelic mushroom</name>
    <name type="synonym">Stropharia cubensis</name>
    <dbReference type="NCBI Taxonomy" id="181762"/>
    <lineage>
        <taxon>Eukaryota</taxon>
        <taxon>Fungi</taxon>
        <taxon>Dikarya</taxon>
        <taxon>Basidiomycota</taxon>
        <taxon>Agaricomycotina</taxon>
        <taxon>Agaricomycetes</taxon>
        <taxon>Agaricomycetidae</taxon>
        <taxon>Agaricales</taxon>
        <taxon>Agaricineae</taxon>
        <taxon>Strophariaceae</taxon>
        <taxon>Psilocybe</taxon>
    </lineage>
</organism>
<proteinExistence type="predicted"/>
<feature type="domain" description="FAD-binding FR-type" evidence="1">
    <location>
        <begin position="354"/>
        <end position="486"/>
    </location>
</feature>
<name>A0A8H7XT76_PSICU</name>
<evidence type="ECO:0000259" key="1">
    <source>
        <dbReference type="PROSITE" id="PS51384"/>
    </source>
</evidence>
<comment type="caution">
    <text evidence="2">The sequence shown here is derived from an EMBL/GenBank/DDBJ whole genome shotgun (WGS) entry which is preliminary data.</text>
</comment>
<dbReference type="EMBL" id="JAFIQS010000010">
    <property type="protein sequence ID" value="KAG5165089.1"/>
    <property type="molecule type" value="Genomic_DNA"/>
</dbReference>
<dbReference type="InterPro" id="IPR012349">
    <property type="entry name" value="Split_barrel_FMN-bd"/>
</dbReference>
<gene>
    <name evidence="2" type="ORF">JR316_009784</name>
</gene>
<dbReference type="PANTHER" id="PTHR42815:SF2">
    <property type="entry name" value="FAD-BINDING, PUTATIVE (AFU_ORTHOLOGUE AFUA_6G07600)-RELATED"/>
    <property type="match status" value="1"/>
</dbReference>
<dbReference type="SUPFAM" id="SSF63380">
    <property type="entry name" value="Riboflavin synthase domain-like"/>
    <property type="match status" value="1"/>
</dbReference>
<protein>
    <recommendedName>
        <fullName evidence="1">FAD-binding FR-type domain-containing protein</fullName>
    </recommendedName>
</protein>
<dbReference type="Gene3D" id="2.30.110.10">
    <property type="entry name" value="Electron Transport, Fmn-binding Protein, Chain A"/>
    <property type="match status" value="1"/>
</dbReference>
<dbReference type="Gene3D" id="2.40.30.10">
    <property type="entry name" value="Translation factors"/>
    <property type="match status" value="1"/>
</dbReference>
<dbReference type="InterPro" id="IPR017938">
    <property type="entry name" value="Riboflavin_synthase-like_b-brl"/>
</dbReference>
<accession>A0A8H7XT76</accession>
<dbReference type="InterPro" id="IPR017927">
    <property type="entry name" value="FAD-bd_FR_type"/>
</dbReference>
<sequence length="641" mass="70835">MTAVHGWHRGEQLARRKFGVDKIASVATLYTHIRADVPEQHSAFYCSSIQFLPVCILDDAQRPWVSILASTDGEVGFVKYPKHNTLTIDAKPWPGDPFHRYLSNMNCKGRSNLIGGLGIEVSTRKRNKFAGHMTKIETNKDDIHIELEANQAVGHCPKYITLRDLLPHPKTSCFLEEDRPRLLQDDKLSQNAIDFILGADTVFLGTTYSAMEEESALYPSHLGLNHRGGRPGFIRVKPSDGRTVVLPDFKGANYLNSLGNIEATPFAAMAFVSFATGDILYLTGNARNLHGDEARAIMPLQEILTEIYVTGYTLVRDALPVRQDPAVKVEISPYSPAARFLAEEVHEGQSVQELERPTALLTRIIVHTPTLATFEWEASSPLHYKPGQSAILVFSPSFVNSHLSIEGEGDSKEEFIRTWTISNASETETPLFSLTMREKPGGKVTGALFDLARKLSAKGQAEILDNSRSLDLRATITGISGEFVLPQIKPNLPVVIGTKEIKHIFWIAGGIGITPFIAMLAALSDMTYHPLCNITLMISAREPDVMLSLVSKAINGHSFPPYLSIHIFTSDKIANLHPELKFCVHTGRIPATFFEDRKDCLTADGTEIYLCGSGPFEESVLNSLGRIGTDLGRIHREGFAY</sequence>
<evidence type="ECO:0000313" key="2">
    <source>
        <dbReference type="EMBL" id="KAG5165089.1"/>
    </source>
</evidence>
<dbReference type="Gene3D" id="3.40.50.80">
    <property type="entry name" value="Nucleotide-binding domain of ferredoxin-NADP reductase (FNR) module"/>
    <property type="match status" value="1"/>
</dbReference>
<dbReference type="PROSITE" id="PS51384">
    <property type="entry name" value="FAD_FR"/>
    <property type="match status" value="1"/>
</dbReference>
<dbReference type="InterPro" id="IPR039261">
    <property type="entry name" value="FNR_nucleotide-bd"/>
</dbReference>
<dbReference type="PANTHER" id="PTHR42815">
    <property type="entry name" value="FAD-BINDING, PUTATIVE (AFU_ORTHOLOGUE AFUA_6G07600)-RELATED"/>
    <property type="match status" value="1"/>
</dbReference>
<dbReference type="OrthoDB" id="436496at2759"/>
<dbReference type="SUPFAM" id="SSF52343">
    <property type="entry name" value="Ferredoxin reductase-like, C-terminal NADP-linked domain"/>
    <property type="match status" value="1"/>
</dbReference>
<dbReference type="AlphaFoldDB" id="A0A8H7XT76"/>
<dbReference type="GO" id="GO:0016491">
    <property type="term" value="F:oxidoreductase activity"/>
    <property type="evidence" value="ECO:0007669"/>
    <property type="project" value="InterPro"/>
</dbReference>